<evidence type="ECO:0000259" key="1">
    <source>
        <dbReference type="Pfam" id="PF24809"/>
    </source>
</evidence>
<feature type="domain" description="DUF7708" evidence="1">
    <location>
        <begin position="133"/>
        <end position="268"/>
    </location>
</feature>
<dbReference type="Pfam" id="PF24809">
    <property type="entry name" value="DUF7708"/>
    <property type="match status" value="1"/>
</dbReference>
<gene>
    <name evidence="2" type="ORF">IMSHALPRED_002622</name>
</gene>
<evidence type="ECO:0000313" key="2">
    <source>
        <dbReference type="EMBL" id="CAF9915491.1"/>
    </source>
</evidence>
<dbReference type="PROSITE" id="PS00018">
    <property type="entry name" value="EF_HAND_1"/>
    <property type="match status" value="1"/>
</dbReference>
<dbReference type="OrthoDB" id="5383943at2759"/>
<organism evidence="2 3">
    <name type="scientific">Imshaugia aleurites</name>
    <dbReference type="NCBI Taxonomy" id="172621"/>
    <lineage>
        <taxon>Eukaryota</taxon>
        <taxon>Fungi</taxon>
        <taxon>Dikarya</taxon>
        <taxon>Ascomycota</taxon>
        <taxon>Pezizomycotina</taxon>
        <taxon>Lecanoromycetes</taxon>
        <taxon>OSLEUM clade</taxon>
        <taxon>Lecanoromycetidae</taxon>
        <taxon>Lecanorales</taxon>
        <taxon>Lecanorineae</taxon>
        <taxon>Parmeliaceae</taxon>
        <taxon>Imshaugia</taxon>
    </lineage>
</organism>
<dbReference type="PANTHER" id="PTHR40619:SF3">
    <property type="entry name" value="FUNGAL STAND N-TERMINAL GOODBYE DOMAIN-CONTAINING PROTEIN"/>
    <property type="match status" value="1"/>
</dbReference>
<name>A0A8H3EXR3_9LECA</name>
<dbReference type="InterPro" id="IPR018247">
    <property type="entry name" value="EF_Hand_1_Ca_BS"/>
</dbReference>
<dbReference type="AlphaFoldDB" id="A0A8H3EXR3"/>
<sequence>MDGAKALDRTHDLEAHALVRRFSLEVAPDFTYPHAIHAVADCSRQEREIEAAKWRPHFQDPKAARSLELKRLDVEAKELERIIKKFPQAGIGDNWGYDQVQAAVTQAQKAYETKSRAFSGKPQKVYHDVMCNLDAHSGVLSMIPEGNTYISVVAGAVKTLVKASVNHRRNIDDLTRALKEVNDEAHACVHDTELVKSEATQVAVANFYIATFLFYGDALQWFQSSSPKKIWHSLDDNFSERFKKPLADIQRLSRLVQRATSTGSGAELRVTRLEVERVNEDVRTGLEGVARENAELRRSQAQLRIEQEKQTSALNRLSDKEVIRSLAQEVWRQAGISGTALLVGQRMNSYDDRSREEADSHCRIPFAAATDGQEKARDDRDEERQLSMNEVSRLVERLLGTVSRGVRVLNVGNISALTLDQRVAVALERWTLDNASKLFYLEAAAYSAEARSPQVTVAAARIVETADKIGLPTISFFCDISPGSDADHAASDDEAASVSPPLLGLVYSLIFQLTQLLPPFTNIGSLIAASQVSSLNASFTSWPLALEILAKLLTVAPDFLLCIVDGFHAFETPEMDSTPIRELLSVFQNAMDVGRKVLKVLFTDSRRAFSLVQALPRERREIIEGIRGTGSGRGRVPAGRVMIDLRTDIMRGMES</sequence>
<evidence type="ECO:0000313" key="3">
    <source>
        <dbReference type="Proteomes" id="UP000664534"/>
    </source>
</evidence>
<comment type="caution">
    <text evidence="2">The sequence shown here is derived from an EMBL/GenBank/DDBJ whole genome shotgun (WGS) entry which is preliminary data.</text>
</comment>
<dbReference type="InterPro" id="IPR056125">
    <property type="entry name" value="DUF7708"/>
</dbReference>
<reference evidence="2" key="1">
    <citation type="submission" date="2021-03" db="EMBL/GenBank/DDBJ databases">
        <authorList>
            <person name="Tagirdzhanova G."/>
        </authorList>
    </citation>
    <scope>NUCLEOTIDE SEQUENCE</scope>
</reference>
<dbReference type="Proteomes" id="UP000664534">
    <property type="component" value="Unassembled WGS sequence"/>
</dbReference>
<protein>
    <recommendedName>
        <fullName evidence="1">DUF7708 domain-containing protein</fullName>
    </recommendedName>
</protein>
<proteinExistence type="predicted"/>
<accession>A0A8H3EXR3</accession>
<dbReference type="PANTHER" id="PTHR40619">
    <property type="entry name" value="FUNGAL STAND N-TERMINAL GOODBYE DOMAIN-CONTAINING PROTEIN"/>
    <property type="match status" value="1"/>
</dbReference>
<dbReference type="EMBL" id="CAJPDT010000015">
    <property type="protein sequence ID" value="CAF9915491.1"/>
    <property type="molecule type" value="Genomic_DNA"/>
</dbReference>
<keyword evidence="3" id="KW-1185">Reference proteome</keyword>